<keyword evidence="2" id="KW-0812">Transmembrane</keyword>
<reference evidence="6" key="1">
    <citation type="submission" date="2022-06" db="EMBL/GenBank/DDBJ databases">
        <title>Genome sequencing of Brevibacillus sp. BB3-R1.</title>
        <authorList>
            <person name="Heo J."/>
            <person name="Lee D."/>
            <person name="Won M."/>
            <person name="Han B.-H."/>
            <person name="Hong S.-B."/>
            <person name="Kwon S.-W."/>
        </authorList>
    </citation>
    <scope>NUCLEOTIDE SEQUENCE</scope>
    <source>
        <strain evidence="6">BB3-R1</strain>
    </source>
</reference>
<accession>A0ABY4WF31</accession>
<dbReference type="Proteomes" id="UP001056500">
    <property type="component" value="Chromosome"/>
</dbReference>
<keyword evidence="4" id="KW-0472">Membrane</keyword>
<keyword evidence="3" id="KW-1133">Transmembrane helix</keyword>
<dbReference type="Pfam" id="PF06803">
    <property type="entry name" value="DUF1232"/>
    <property type="match status" value="1"/>
</dbReference>
<dbReference type="InterPro" id="IPR010652">
    <property type="entry name" value="DUF1232"/>
</dbReference>
<evidence type="ECO:0000313" key="6">
    <source>
        <dbReference type="EMBL" id="USG65499.1"/>
    </source>
</evidence>
<evidence type="ECO:0000256" key="3">
    <source>
        <dbReference type="ARBA" id="ARBA00022989"/>
    </source>
</evidence>
<dbReference type="RefSeq" id="WP_251872581.1">
    <property type="nucleotide sequence ID" value="NZ_CP098755.1"/>
</dbReference>
<dbReference type="EMBL" id="CP098755">
    <property type="protein sequence ID" value="USG65499.1"/>
    <property type="molecule type" value="Genomic_DNA"/>
</dbReference>
<evidence type="ECO:0000259" key="5">
    <source>
        <dbReference type="Pfam" id="PF06803"/>
    </source>
</evidence>
<dbReference type="InterPro" id="IPR016983">
    <property type="entry name" value="UCP031804"/>
</dbReference>
<organism evidence="6 7">
    <name type="scientific">Brevibacillus ruminantium</name>
    <dbReference type="NCBI Taxonomy" id="2950604"/>
    <lineage>
        <taxon>Bacteria</taxon>
        <taxon>Bacillati</taxon>
        <taxon>Bacillota</taxon>
        <taxon>Bacilli</taxon>
        <taxon>Bacillales</taxon>
        <taxon>Paenibacillaceae</taxon>
        <taxon>Brevibacillus</taxon>
    </lineage>
</organism>
<name>A0ABY4WF31_9BACL</name>
<comment type="subcellular location">
    <subcellularLocation>
        <location evidence="1">Endomembrane system</location>
        <topology evidence="1">Multi-pass membrane protein</topology>
    </subcellularLocation>
</comment>
<sequence>MSEKYAKAYSEESFWKKVKKFAKKAGGKVVYVALLLYYALQNPKTPAWAKTVILGALGYFISPLDIVPDVTPVVGYGDDLTTLIGALVMVAVYIDEEVKGKARSKLTDWFGTEVLPELEEIDEKLNKKKEK</sequence>
<protein>
    <submittedName>
        <fullName evidence="6">YkvA family protein</fullName>
    </submittedName>
</protein>
<evidence type="ECO:0000256" key="1">
    <source>
        <dbReference type="ARBA" id="ARBA00004127"/>
    </source>
</evidence>
<gene>
    <name evidence="6" type="ORF">NDK47_25905</name>
</gene>
<feature type="domain" description="DUF1232" evidence="5">
    <location>
        <begin position="49"/>
        <end position="82"/>
    </location>
</feature>
<keyword evidence="7" id="KW-1185">Reference proteome</keyword>
<evidence type="ECO:0000256" key="2">
    <source>
        <dbReference type="ARBA" id="ARBA00022692"/>
    </source>
</evidence>
<dbReference type="PIRSF" id="PIRSF031804">
    <property type="entry name" value="UCP031804"/>
    <property type="match status" value="1"/>
</dbReference>
<evidence type="ECO:0000313" key="7">
    <source>
        <dbReference type="Proteomes" id="UP001056500"/>
    </source>
</evidence>
<evidence type="ECO:0000256" key="4">
    <source>
        <dbReference type="ARBA" id="ARBA00023136"/>
    </source>
</evidence>
<proteinExistence type="predicted"/>